<dbReference type="Proteomes" id="UP000031523">
    <property type="component" value="Chromosome"/>
</dbReference>
<reference evidence="2 3" key="1">
    <citation type="submission" date="2015-01" db="EMBL/GenBank/DDBJ databases">
        <title>Enhanced salinomycin production by adjusting the supply of polyketide extender units in Streptomyce albus DSM 41398.</title>
        <authorList>
            <person name="Lu C."/>
        </authorList>
    </citation>
    <scope>NUCLEOTIDE SEQUENCE [LARGE SCALE GENOMIC DNA]</scope>
    <source>
        <strain evidence="3">ATCC 21838 / DSM 41398 / FERM P-419 / JCM 4703 / NBRC 107858</strain>
    </source>
</reference>
<dbReference type="EMBL" id="CP010519">
    <property type="protein sequence ID" value="AJE83178.1"/>
    <property type="molecule type" value="Genomic_DNA"/>
</dbReference>
<name>A0A0B5ELA9_STRA4</name>
<dbReference type="KEGG" id="sals:SLNWT_2802"/>
<evidence type="ECO:0000313" key="3">
    <source>
        <dbReference type="Proteomes" id="UP000031523"/>
    </source>
</evidence>
<gene>
    <name evidence="2" type="ORF">SLNWT_2802</name>
</gene>
<evidence type="ECO:0000313" key="2">
    <source>
        <dbReference type="EMBL" id="AJE83178.1"/>
    </source>
</evidence>
<proteinExistence type="predicted"/>
<dbReference type="AlphaFoldDB" id="A0A0B5ELA9"/>
<organism evidence="2 3">
    <name type="scientific">Streptomyces albus (strain ATCC 21838 / DSM 41398 / FERM P-419 / JCM 4703 / NBRC 107858)</name>
    <dbReference type="NCBI Taxonomy" id="1081613"/>
    <lineage>
        <taxon>Bacteria</taxon>
        <taxon>Bacillati</taxon>
        <taxon>Actinomycetota</taxon>
        <taxon>Actinomycetes</taxon>
        <taxon>Kitasatosporales</taxon>
        <taxon>Streptomycetaceae</taxon>
        <taxon>Streptomyces</taxon>
    </lineage>
</organism>
<sequence>MISNIDAATVRALASREGIKPTRSSSTKTDAARYGRVDLLCIDEPGCVEATGTARNWSAPAARSGGGPADATSFLTHHHDPADRVSLSEPTDKRCHLK</sequence>
<evidence type="ECO:0000256" key="1">
    <source>
        <dbReference type="SAM" id="MobiDB-lite"/>
    </source>
</evidence>
<feature type="region of interest" description="Disordered" evidence="1">
    <location>
        <begin position="58"/>
        <end position="98"/>
    </location>
</feature>
<protein>
    <submittedName>
        <fullName evidence="2">Uncharacterized protein</fullName>
    </submittedName>
</protein>
<accession>A0A0B5ELA9</accession>
<keyword evidence="3" id="KW-1185">Reference proteome</keyword>